<dbReference type="Proteomes" id="UP001305606">
    <property type="component" value="Chromosome"/>
</dbReference>
<dbReference type="InterPro" id="IPR016024">
    <property type="entry name" value="ARM-type_fold"/>
</dbReference>
<protein>
    <submittedName>
        <fullName evidence="2">Uncharacterized protein</fullName>
    </submittedName>
</protein>
<reference evidence="2 3" key="1">
    <citation type="submission" date="2023-02" db="EMBL/GenBank/DDBJ databases">
        <title>Streptomyces sp. SCA4-21 with antifungal activity against Fusarium oxysporum f. sp. cubense, Streptomyces sp. SCA2-17 with antifungal activity against Fusarium oxysporum f. sp. cubense.</title>
        <authorList>
            <person name="Qi D."/>
        </authorList>
    </citation>
    <scope>NUCLEOTIDE SEQUENCE [LARGE SCALE GENOMIC DNA]</scope>
    <source>
        <strain evidence="2 3">SCA4-21</strain>
    </source>
</reference>
<gene>
    <name evidence="2" type="ORF">PS467_30625</name>
</gene>
<evidence type="ECO:0000313" key="2">
    <source>
        <dbReference type="EMBL" id="WNE99381.1"/>
    </source>
</evidence>
<evidence type="ECO:0000256" key="1">
    <source>
        <dbReference type="SAM" id="MobiDB-lite"/>
    </source>
</evidence>
<accession>A0ABY9V3C7</accession>
<dbReference type="EMBL" id="CP117522">
    <property type="protein sequence ID" value="WNE99381.1"/>
    <property type="molecule type" value="Genomic_DNA"/>
</dbReference>
<name>A0ABY9V3C7_9ACTN</name>
<dbReference type="Gene3D" id="1.25.10.10">
    <property type="entry name" value="Leucine-rich Repeat Variant"/>
    <property type="match status" value="1"/>
</dbReference>
<keyword evidence="3" id="KW-1185">Reference proteome</keyword>
<dbReference type="SUPFAM" id="SSF48371">
    <property type="entry name" value="ARM repeat"/>
    <property type="match status" value="1"/>
</dbReference>
<feature type="compositionally biased region" description="Basic and acidic residues" evidence="1">
    <location>
        <begin position="37"/>
        <end position="66"/>
    </location>
</feature>
<feature type="region of interest" description="Disordered" evidence="1">
    <location>
        <begin position="1"/>
        <end position="97"/>
    </location>
</feature>
<organism evidence="2 3">
    <name type="scientific">Streptomyces luomodiensis</name>
    <dbReference type="NCBI Taxonomy" id="3026192"/>
    <lineage>
        <taxon>Bacteria</taxon>
        <taxon>Bacillati</taxon>
        <taxon>Actinomycetota</taxon>
        <taxon>Actinomycetes</taxon>
        <taxon>Kitasatosporales</taxon>
        <taxon>Streptomycetaceae</taxon>
        <taxon>Streptomyces</taxon>
    </lineage>
</organism>
<dbReference type="InterPro" id="IPR011989">
    <property type="entry name" value="ARM-like"/>
</dbReference>
<evidence type="ECO:0000313" key="3">
    <source>
        <dbReference type="Proteomes" id="UP001305606"/>
    </source>
</evidence>
<proteinExistence type="predicted"/>
<sequence>MNALEDVGAPADSGRRPPAGSGERPLADSAGRPPADAGRRPPVDAEARLGDAAGRRGDAAGRRPADSGEPPPADAAGRRLEIPQGGPLDGAGLPGGARTAREACAHLHIADSPARLRAEPAPHPLPEGPVPREELDRLRRLYRTVPNYAAMRDHLRRTRLLALCGEPGTGRAWTGLALLAELSELTGGGVSRLGPGILHGAPGVEKTERGHGYLLELPAEYAEYAVHTEHAAHTERAAHTAHTAHTGLAAELLLDRLRAHFAEREAFCVVLVAGGPAADRLLRGRRHAVPYEPPAAADVLDRHLVELLADGPAGLLETARAAAVRPELAEALGLDEPRPGEAARLAGHLAAYAEGGLSEERLLEHCRSFAPDQAREWFLAAGRPGDLPAALPVLRAAALRIALAVFNGAAHSLMAEAAELLTWELAVTLDPQYAPGRPLFDHRSGASLAMARAVHGDGVEDLGDASVPVRAVWFAGRRLALAVLHESWDAHHNLRGPMARWLRALCDDPRPQVWVRAAVAAGALCARDYLYGLVELALPLARTDSPVQRMAAATALAEASRAAEVRPAVHGLLRDWARGDDERERETAALAHGYGLAAGSVVASLEELGRIACADDGRTTSYSALRLLAGTEPETVLAALTHWLRDTRRPRRDLALLTVLRAVTTRTSHLWGLCEVPELAPYAAWPLATALLAARPGCAPRLAELLRAALTWARSAGAAEDALVGWIRRAAGDERQLAVLCGFLPRLAQDGDEPIDAGAATRIREVLEAL</sequence>
<dbReference type="RefSeq" id="WP_311037908.1">
    <property type="nucleotide sequence ID" value="NZ_CP117522.1"/>
</dbReference>